<evidence type="ECO:0000256" key="5">
    <source>
        <dbReference type="ARBA" id="ARBA00023136"/>
    </source>
</evidence>
<gene>
    <name evidence="7" type="ORF">SAMN05216313_111130</name>
</gene>
<sequence>MNRNIARKLTSILLLLLMIAVFSVQTPLFFTVNNLSSILREASFVGIIACGMTFVIITGGIDISVGSTMALCAMVCSNLLRFTGAPLAAVLAVTALLGLALGFVNGLLVTKLNIPDFIVTLATMNIYRGLTRAINATDVESLKNPMIKNASFKLLGGRIGLIYLVVIAFFVLVLVSHYLLRHTRLGLYTYAVGSNAQAARLTGISFAGIKIFAFAFTGLACGIAGIMTAARMMTATTEIGVGMEFNVIAAIVIGGCSLQGGRGDMTGTLIGTLLMAVINSGIVQIGISTYYQPVIKGGIILAAVLFDIFYANYSKRQPGSKAKRGKTAD</sequence>
<dbReference type="Pfam" id="PF02653">
    <property type="entry name" value="BPD_transp_2"/>
    <property type="match status" value="1"/>
</dbReference>
<feature type="transmembrane region" description="Helical" evidence="6">
    <location>
        <begin position="12"/>
        <end position="30"/>
    </location>
</feature>
<evidence type="ECO:0000256" key="6">
    <source>
        <dbReference type="SAM" id="Phobius"/>
    </source>
</evidence>
<dbReference type="CDD" id="cd06579">
    <property type="entry name" value="TM_PBP1_transp_AraH_like"/>
    <property type="match status" value="1"/>
</dbReference>
<proteinExistence type="predicted"/>
<feature type="transmembrane region" description="Helical" evidence="6">
    <location>
        <begin position="293"/>
        <end position="313"/>
    </location>
</feature>
<comment type="subcellular location">
    <subcellularLocation>
        <location evidence="1">Cell membrane</location>
        <topology evidence="1">Multi-pass membrane protein</topology>
    </subcellularLocation>
</comment>
<organism evidence="7 8">
    <name type="scientific">Enterocloster lavalensis</name>
    <dbReference type="NCBI Taxonomy" id="460384"/>
    <lineage>
        <taxon>Bacteria</taxon>
        <taxon>Bacillati</taxon>
        <taxon>Bacillota</taxon>
        <taxon>Clostridia</taxon>
        <taxon>Lachnospirales</taxon>
        <taxon>Lachnospiraceae</taxon>
        <taxon>Enterocloster</taxon>
    </lineage>
</organism>
<keyword evidence="4 6" id="KW-1133">Transmembrane helix</keyword>
<evidence type="ECO:0000256" key="4">
    <source>
        <dbReference type="ARBA" id="ARBA00022989"/>
    </source>
</evidence>
<dbReference type="GO" id="GO:0022857">
    <property type="term" value="F:transmembrane transporter activity"/>
    <property type="evidence" value="ECO:0007669"/>
    <property type="project" value="InterPro"/>
</dbReference>
<feature type="transmembrane region" description="Helical" evidence="6">
    <location>
        <begin position="239"/>
        <end position="258"/>
    </location>
</feature>
<keyword evidence="8" id="KW-1185">Reference proteome</keyword>
<protein>
    <submittedName>
        <fullName evidence="7">Ribose transport system permease protein</fullName>
    </submittedName>
</protein>
<accession>A0A1I0GEK3</accession>
<feature type="transmembrane region" description="Helical" evidence="6">
    <location>
        <begin position="201"/>
        <end position="227"/>
    </location>
</feature>
<dbReference type="RefSeq" id="WP_092364056.1">
    <property type="nucleotide sequence ID" value="NZ_CAKXUV010000004.1"/>
</dbReference>
<dbReference type="STRING" id="460384.SAMN05216313_111130"/>
<dbReference type="PANTHER" id="PTHR32196:SF72">
    <property type="entry name" value="RIBOSE IMPORT PERMEASE PROTEIN RBSC"/>
    <property type="match status" value="1"/>
</dbReference>
<dbReference type="PANTHER" id="PTHR32196">
    <property type="entry name" value="ABC TRANSPORTER PERMEASE PROTEIN YPHD-RELATED-RELATED"/>
    <property type="match status" value="1"/>
</dbReference>
<evidence type="ECO:0000256" key="2">
    <source>
        <dbReference type="ARBA" id="ARBA00022475"/>
    </source>
</evidence>
<name>A0A1I0GEK3_9FIRM</name>
<feature type="transmembrane region" description="Helical" evidence="6">
    <location>
        <begin position="265"/>
        <end position="287"/>
    </location>
</feature>
<feature type="transmembrane region" description="Helical" evidence="6">
    <location>
        <begin position="42"/>
        <end position="75"/>
    </location>
</feature>
<dbReference type="Proteomes" id="UP000198508">
    <property type="component" value="Unassembled WGS sequence"/>
</dbReference>
<evidence type="ECO:0000313" key="8">
    <source>
        <dbReference type="Proteomes" id="UP000198508"/>
    </source>
</evidence>
<keyword evidence="2" id="KW-1003">Cell membrane</keyword>
<dbReference type="EMBL" id="FOIM01000011">
    <property type="protein sequence ID" value="SET69484.1"/>
    <property type="molecule type" value="Genomic_DNA"/>
</dbReference>
<feature type="transmembrane region" description="Helical" evidence="6">
    <location>
        <begin position="87"/>
        <end position="108"/>
    </location>
</feature>
<dbReference type="GO" id="GO:0005886">
    <property type="term" value="C:plasma membrane"/>
    <property type="evidence" value="ECO:0007669"/>
    <property type="project" value="UniProtKB-SubCell"/>
</dbReference>
<dbReference type="AlphaFoldDB" id="A0A1I0GEK3"/>
<evidence type="ECO:0000256" key="1">
    <source>
        <dbReference type="ARBA" id="ARBA00004651"/>
    </source>
</evidence>
<feature type="transmembrane region" description="Helical" evidence="6">
    <location>
        <begin position="161"/>
        <end position="180"/>
    </location>
</feature>
<evidence type="ECO:0000313" key="7">
    <source>
        <dbReference type="EMBL" id="SET69484.1"/>
    </source>
</evidence>
<keyword evidence="3 6" id="KW-0812">Transmembrane</keyword>
<evidence type="ECO:0000256" key="3">
    <source>
        <dbReference type="ARBA" id="ARBA00022692"/>
    </source>
</evidence>
<reference evidence="8" key="1">
    <citation type="submission" date="2016-10" db="EMBL/GenBank/DDBJ databases">
        <authorList>
            <person name="Varghese N."/>
            <person name="Submissions S."/>
        </authorList>
    </citation>
    <scope>NUCLEOTIDE SEQUENCE [LARGE SCALE GENOMIC DNA]</scope>
    <source>
        <strain evidence="8">NLAE-zl-G277</strain>
    </source>
</reference>
<keyword evidence="5 6" id="KW-0472">Membrane</keyword>
<dbReference type="InterPro" id="IPR001851">
    <property type="entry name" value="ABC_transp_permease"/>
</dbReference>